<evidence type="ECO:0000256" key="13">
    <source>
        <dbReference type="SAM" id="SignalP"/>
    </source>
</evidence>
<name>A0ABY7TMR2_9SPHN</name>
<accession>A0ABY7TMR2</accession>
<keyword evidence="16" id="KW-0675">Receptor</keyword>
<dbReference type="InterPro" id="IPR012910">
    <property type="entry name" value="Plug_dom"/>
</dbReference>
<keyword evidence="17" id="KW-1185">Reference proteome</keyword>
<dbReference type="PANTHER" id="PTHR32552">
    <property type="entry name" value="FERRICHROME IRON RECEPTOR-RELATED"/>
    <property type="match status" value="1"/>
</dbReference>
<keyword evidence="4" id="KW-0410">Iron transport</keyword>
<evidence type="ECO:0000256" key="12">
    <source>
        <dbReference type="RuleBase" id="RU003357"/>
    </source>
</evidence>
<evidence type="ECO:0000313" key="17">
    <source>
        <dbReference type="Proteomes" id="UP001220395"/>
    </source>
</evidence>
<dbReference type="RefSeq" id="WP_273689593.1">
    <property type="nucleotide sequence ID" value="NZ_CP117411.1"/>
</dbReference>
<feature type="domain" description="TonB-dependent receptor plug" evidence="15">
    <location>
        <begin position="54"/>
        <end position="165"/>
    </location>
</feature>
<dbReference type="InterPro" id="IPR036942">
    <property type="entry name" value="Beta-barrel_TonB_sf"/>
</dbReference>
<dbReference type="InterPro" id="IPR000531">
    <property type="entry name" value="Beta-barrel_TonB"/>
</dbReference>
<comment type="similarity">
    <text evidence="11 12">Belongs to the TonB-dependent receptor family.</text>
</comment>
<evidence type="ECO:0000256" key="6">
    <source>
        <dbReference type="ARBA" id="ARBA00023004"/>
    </source>
</evidence>
<evidence type="ECO:0000256" key="3">
    <source>
        <dbReference type="ARBA" id="ARBA00022452"/>
    </source>
</evidence>
<keyword evidence="10 11" id="KW-0998">Cell outer membrane</keyword>
<evidence type="ECO:0000313" key="16">
    <source>
        <dbReference type="EMBL" id="WCT74522.1"/>
    </source>
</evidence>
<evidence type="ECO:0000256" key="10">
    <source>
        <dbReference type="ARBA" id="ARBA00023237"/>
    </source>
</evidence>
<reference evidence="16 17" key="1">
    <citation type="submission" date="2023-02" db="EMBL/GenBank/DDBJ databases">
        <title>Genome sequence of Sphingomonas naphthae.</title>
        <authorList>
            <person name="Kim S."/>
            <person name="Heo J."/>
            <person name="Kwon S.-W."/>
        </authorList>
    </citation>
    <scope>NUCLEOTIDE SEQUENCE [LARGE SCALE GENOMIC DNA]</scope>
    <source>
        <strain evidence="16 17">KACC 18716</strain>
    </source>
</reference>
<dbReference type="Pfam" id="PF00593">
    <property type="entry name" value="TonB_dep_Rec_b-barrel"/>
    <property type="match status" value="1"/>
</dbReference>
<feature type="signal peptide" evidence="13">
    <location>
        <begin position="1"/>
        <end position="24"/>
    </location>
</feature>
<dbReference type="SUPFAM" id="SSF56935">
    <property type="entry name" value="Porins"/>
    <property type="match status" value="1"/>
</dbReference>
<evidence type="ECO:0000256" key="2">
    <source>
        <dbReference type="ARBA" id="ARBA00022448"/>
    </source>
</evidence>
<dbReference type="PANTHER" id="PTHR32552:SF81">
    <property type="entry name" value="TONB-DEPENDENT OUTER MEMBRANE RECEPTOR"/>
    <property type="match status" value="1"/>
</dbReference>
<keyword evidence="8 12" id="KW-0798">TonB box</keyword>
<evidence type="ECO:0000256" key="7">
    <source>
        <dbReference type="ARBA" id="ARBA00023065"/>
    </source>
</evidence>
<keyword evidence="13" id="KW-0732">Signal</keyword>
<evidence type="ECO:0000259" key="14">
    <source>
        <dbReference type="Pfam" id="PF00593"/>
    </source>
</evidence>
<keyword evidence="2 11" id="KW-0813">Transport</keyword>
<dbReference type="PROSITE" id="PS52016">
    <property type="entry name" value="TONB_DEPENDENT_REC_3"/>
    <property type="match status" value="1"/>
</dbReference>
<evidence type="ECO:0000256" key="1">
    <source>
        <dbReference type="ARBA" id="ARBA00004571"/>
    </source>
</evidence>
<evidence type="ECO:0000256" key="4">
    <source>
        <dbReference type="ARBA" id="ARBA00022496"/>
    </source>
</evidence>
<evidence type="ECO:0000256" key="11">
    <source>
        <dbReference type="PROSITE-ProRule" id="PRU01360"/>
    </source>
</evidence>
<keyword evidence="9 11" id="KW-0472">Membrane</keyword>
<evidence type="ECO:0000256" key="8">
    <source>
        <dbReference type="ARBA" id="ARBA00023077"/>
    </source>
</evidence>
<protein>
    <submittedName>
        <fullName evidence="16">TonB-dependent receptor</fullName>
    </submittedName>
</protein>
<comment type="subcellular location">
    <subcellularLocation>
        <location evidence="1 11">Cell outer membrane</location>
        <topology evidence="1 11">Multi-pass membrane protein</topology>
    </subcellularLocation>
</comment>
<sequence length="707" mass="76927">MKNRISLWLCSTAGATLLAAPALAQTSATPAAPANGELPVQEIVVTAQKRSESLRNVPASVTALGGVALESSAVLSVNDALRAVPGITSYNSFQGGMTKFSVRGVSSNPSLFNGSSVVGYYLDEIPFAFARFPVSPDANAYDMERVEILRGPQGTLYGSSALNGVVRVLTRDANLNEFQLKARGSASSTRYGGDNLRGDVAVNIPIVPGRLAVRAVGGYSDYAGWIDLPIPGIKNVNDSKTKNLRLKANAEPVDNLNVEGLIWINRNDIGSSNNSRDDKTWLARFRQPASTDFDAYGLTVSYDFPTFSLLSATSHIKFKNSSIIDAPVGGARHLTELGARLWSQEVRAVSSNDGPWGWSIGGIYRDAQDNQRQNFDTLFSGLTLDFDYGSKSYAVFGEISRKFLDDRLTVTGGLRYFKDKTSYHETSYWVAGPLLPDRRENFDAVTPRAVIAFRPNTALSLYASYSQGFRSGFSQNGQVLRITNAAQSVRPDRLHNYEIGAKGRLADGLFEFDTALYYIDWKDTVQVLNVIVQTPAGQFGVNQAINSGSASGLGADLAVTVRPARGFDFGGTISVNNLEFDQDIISGTAVLFRKSSRLPESAKMTATAQAGYAFAVSEDFRLRLSTALTHMSKIYNTSGFTLLYGNNTTKVDTEIKLTSTKGWNVSLFADNITDDYGRVRRVGPQPVNDYADRLRPRTIGVQFELEI</sequence>
<keyword evidence="6" id="KW-0408">Iron</keyword>
<feature type="chain" id="PRO_5046330145" evidence="13">
    <location>
        <begin position="25"/>
        <end position="707"/>
    </location>
</feature>
<keyword evidence="3 11" id="KW-1134">Transmembrane beta strand</keyword>
<dbReference type="EMBL" id="CP117411">
    <property type="protein sequence ID" value="WCT74522.1"/>
    <property type="molecule type" value="Genomic_DNA"/>
</dbReference>
<evidence type="ECO:0000259" key="15">
    <source>
        <dbReference type="Pfam" id="PF07715"/>
    </source>
</evidence>
<dbReference type="Proteomes" id="UP001220395">
    <property type="component" value="Chromosome"/>
</dbReference>
<evidence type="ECO:0000256" key="9">
    <source>
        <dbReference type="ARBA" id="ARBA00023136"/>
    </source>
</evidence>
<feature type="domain" description="TonB-dependent receptor-like beta-barrel" evidence="14">
    <location>
        <begin position="253"/>
        <end position="671"/>
    </location>
</feature>
<dbReference type="InterPro" id="IPR039426">
    <property type="entry name" value="TonB-dep_rcpt-like"/>
</dbReference>
<keyword evidence="7" id="KW-0406">Ion transport</keyword>
<proteinExistence type="inferred from homology"/>
<dbReference type="Pfam" id="PF07715">
    <property type="entry name" value="Plug"/>
    <property type="match status" value="1"/>
</dbReference>
<gene>
    <name evidence="16" type="ORF">PQ455_04635</name>
</gene>
<evidence type="ECO:0000256" key="5">
    <source>
        <dbReference type="ARBA" id="ARBA00022692"/>
    </source>
</evidence>
<keyword evidence="5 11" id="KW-0812">Transmembrane</keyword>
<organism evidence="16 17">
    <name type="scientific">Sphingomonas naphthae</name>
    <dbReference type="NCBI Taxonomy" id="1813468"/>
    <lineage>
        <taxon>Bacteria</taxon>
        <taxon>Pseudomonadati</taxon>
        <taxon>Pseudomonadota</taxon>
        <taxon>Alphaproteobacteria</taxon>
        <taxon>Sphingomonadales</taxon>
        <taxon>Sphingomonadaceae</taxon>
        <taxon>Sphingomonas</taxon>
    </lineage>
</organism>
<dbReference type="Gene3D" id="2.40.170.20">
    <property type="entry name" value="TonB-dependent receptor, beta-barrel domain"/>
    <property type="match status" value="1"/>
</dbReference>